<dbReference type="Proteomes" id="UP000722750">
    <property type="component" value="Unassembled WGS sequence"/>
</dbReference>
<dbReference type="AlphaFoldDB" id="A0A941W518"/>
<dbReference type="EMBL" id="JAANXD010000091">
    <property type="protein sequence ID" value="MBS1259398.1"/>
    <property type="molecule type" value="Genomic_DNA"/>
</dbReference>
<evidence type="ECO:0000313" key="2">
    <source>
        <dbReference type="EMBL" id="MBS1259398.1"/>
    </source>
</evidence>
<evidence type="ECO:0000313" key="3">
    <source>
        <dbReference type="Proteomes" id="UP000722750"/>
    </source>
</evidence>
<gene>
    <name evidence="2" type="ORF">MAG551_02468</name>
</gene>
<feature type="compositionally biased region" description="Basic and acidic residues" evidence="1">
    <location>
        <begin position="55"/>
        <end position="79"/>
    </location>
</feature>
<feature type="region of interest" description="Disordered" evidence="1">
    <location>
        <begin position="55"/>
        <end position="87"/>
    </location>
</feature>
<organism evidence="2 3">
    <name type="scientific">Candidatus Scalindua arabica</name>
    <dbReference type="NCBI Taxonomy" id="1127984"/>
    <lineage>
        <taxon>Bacteria</taxon>
        <taxon>Pseudomonadati</taxon>
        <taxon>Planctomycetota</taxon>
        <taxon>Candidatus Brocadiia</taxon>
        <taxon>Candidatus Brocadiales</taxon>
        <taxon>Candidatus Scalinduaceae</taxon>
        <taxon>Candidatus Scalindua</taxon>
    </lineage>
</organism>
<protein>
    <submittedName>
        <fullName evidence="2">Uncharacterized protein</fullName>
    </submittedName>
</protein>
<name>A0A941W518_9BACT</name>
<evidence type="ECO:0000256" key="1">
    <source>
        <dbReference type="SAM" id="MobiDB-lite"/>
    </source>
</evidence>
<proteinExistence type="predicted"/>
<accession>A0A941W518</accession>
<sequence length="87" mass="10285">MKRKGKPVRKCHGCILNIGERCAIFDEPHDKWHNSKCSSYNDKELYRKYLEDLEKHPQSDAKIQRKEKAKLHNTEEHHQGNKGRSSN</sequence>
<reference evidence="2" key="1">
    <citation type="journal article" date="2021" name="ISME J.">
        <title>Fine-scale metabolic discontinuity in a stratified prokaryote microbiome of a Red Sea deep halocline.</title>
        <authorList>
            <person name="Michoud G."/>
            <person name="Ngugi D.K."/>
            <person name="Barozzi A."/>
            <person name="Merlino G."/>
            <person name="Calleja M.L."/>
            <person name="Delgado-Huertas A."/>
            <person name="Moran X.A.G."/>
            <person name="Daffonchio D."/>
        </authorList>
    </citation>
    <scope>NUCLEOTIDE SEQUENCE</scope>
    <source>
        <strain evidence="2">SuakinDeep_MAG55_1</strain>
    </source>
</reference>
<comment type="caution">
    <text evidence="2">The sequence shown here is derived from an EMBL/GenBank/DDBJ whole genome shotgun (WGS) entry which is preliminary data.</text>
</comment>